<evidence type="ECO:0000313" key="3">
    <source>
        <dbReference type="EMBL" id="GAA4385830.1"/>
    </source>
</evidence>
<dbReference type="EMBL" id="BAABFR010000008">
    <property type="protein sequence ID" value="GAA4385830.1"/>
    <property type="molecule type" value="Genomic_DNA"/>
</dbReference>
<dbReference type="SUPFAM" id="SSF56801">
    <property type="entry name" value="Acetyl-CoA synthetase-like"/>
    <property type="match status" value="1"/>
</dbReference>
<feature type="domain" description="AMP-binding enzyme C-terminal" evidence="2">
    <location>
        <begin position="379"/>
        <end position="454"/>
    </location>
</feature>
<accession>A0ABP8J669</accession>
<dbReference type="GO" id="GO:0016874">
    <property type="term" value="F:ligase activity"/>
    <property type="evidence" value="ECO:0007669"/>
    <property type="project" value="UniProtKB-KW"/>
</dbReference>
<dbReference type="Gene3D" id="3.30.300.30">
    <property type="match status" value="1"/>
</dbReference>
<proteinExistence type="predicted"/>
<sequence length="473" mass="51271">MELGVTRGESVGLLMPNCLEFIPTQYGIWKSGAAMVQMQARASANDLLHFLTTSGATTLIYHDKFDDVVAGFADRCPSLRRLIRLSGARIDGAIDYAQFFGAQPDHPPAVDVQPDDLALIMYTSGSTGTPKGVRHTHRSWGTAAIVAGMEIGDIAAGEVFAHGAPLTHFTQIFVLPTMMRGGTTVVLPGLDVDLLLDTIERHRVTAIALVPTVIYVMLAHPRRTEADLSSLRTVVYAGSPMAPDRLREAVDVFGQVFVQAYAGTEPGFMSCLRKEDHRVDTSADVARLASAGRVMYHVELTIQDGDDNPVPTGVTGEICARQDGAMIGYLDSSKDDEALRNGWVHSGDIGYLDEDGYLFIVDRKKDMVVTGGFNVFPRQIEDVLMSHRNVAQCAVIGIPDDKWGEAVKAVVVRAVGSTVTDAELIALVKERKGSVWAPKSVDFVDSLPVNASGKLDKKTLKAPYWVGHSRLVH</sequence>
<dbReference type="InterPro" id="IPR000873">
    <property type="entry name" value="AMP-dep_synth/lig_dom"/>
</dbReference>
<protein>
    <submittedName>
        <fullName evidence="3">Long-chain fatty acid--CoA ligase</fullName>
    </submittedName>
</protein>
<dbReference type="InterPro" id="IPR020845">
    <property type="entry name" value="AMP-binding_CS"/>
</dbReference>
<dbReference type="Pfam" id="PF13193">
    <property type="entry name" value="AMP-binding_C"/>
    <property type="match status" value="1"/>
</dbReference>
<evidence type="ECO:0000259" key="2">
    <source>
        <dbReference type="Pfam" id="PF13193"/>
    </source>
</evidence>
<dbReference type="InterPro" id="IPR045851">
    <property type="entry name" value="AMP-bd_C_sf"/>
</dbReference>
<comment type="caution">
    <text evidence="3">The sequence shown here is derived from an EMBL/GenBank/DDBJ whole genome shotgun (WGS) entry which is preliminary data.</text>
</comment>
<dbReference type="Gene3D" id="3.40.50.12780">
    <property type="entry name" value="N-terminal domain of ligase-like"/>
    <property type="match status" value="1"/>
</dbReference>
<dbReference type="PANTHER" id="PTHR43767">
    <property type="entry name" value="LONG-CHAIN-FATTY-ACID--COA LIGASE"/>
    <property type="match status" value="1"/>
</dbReference>
<dbReference type="PROSITE" id="PS00455">
    <property type="entry name" value="AMP_BINDING"/>
    <property type="match status" value="1"/>
</dbReference>
<feature type="domain" description="AMP-dependent synthetase/ligase" evidence="1">
    <location>
        <begin position="2"/>
        <end position="330"/>
    </location>
</feature>
<keyword evidence="4" id="KW-1185">Reference proteome</keyword>
<dbReference type="InterPro" id="IPR025110">
    <property type="entry name" value="AMP-bd_C"/>
</dbReference>
<dbReference type="InterPro" id="IPR042099">
    <property type="entry name" value="ANL_N_sf"/>
</dbReference>
<name>A0ABP8J669_9ACTN</name>
<evidence type="ECO:0000259" key="1">
    <source>
        <dbReference type="Pfam" id="PF00501"/>
    </source>
</evidence>
<dbReference type="InterPro" id="IPR050237">
    <property type="entry name" value="ATP-dep_AMP-bd_enzyme"/>
</dbReference>
<reference evidence="4" key="1">
    <citation type="journal article" date="2019" name="Int. J. Syst. Evol. Microbiol.">
        <title>The Global Catalogue of Microorganisms (GCM) 10K type strain sequencing project: providing services to taxonomists for standard genome sequencing and annotation.</title>
        <authorList>
            <consortium name="The Broad Institute Genomics Platform"/>
            <consortium name="The Broad Institute Genome Sequencing Center for Infectious Disease"/>
            <person name="Wu L."/>
            <person name="Ma J."/>
        </authorList>
    </citation>
    <scope>NUCLEOTIDE SEQUENCE [LARGE SCALE GENOMIC DNA]</scope>
    <source>
        <strain evidence="4">JCM 17688</strain>
    </source>
</reference>
<gene>
    <name evidence="3" type="ORF">GCM10023147_08110</name>
</gene>
<evidence type="ECO:0000313" key="4">
    <source>
        <dbReference type="Proteomes" id="UP001500635"/>
    </source>
</evidence>
<dbReference type="PANTHER" id="PTHR43767:SF7">
    <property type="entry name" value="MEDIUM_LONG-CHAIN-FATTY-ACID--COA LIGASE FADD8"/>
    <property type="match status" value="1"/>
</dbReference>
<keyword evidence="3" id="KW-0436">Ligase</keyword>
<dbReference type="Pfam" id="PF00501">
    <property type="entry name" value="AMP-binding"/>
    <property type="match status" value="1"/>
</dbReference>
<organism evidence="3 4">
    <name type="scientific">Tsukamurella soli</name>
    <dbReference type="NCBI Taxonomy" id="644556"/>
    <lineage>
        <taxon>Bacteria</taxon>
        <taxon>Bacillati</taxon>
        <taxon>Actinomycetota</taxon>
        <taxon>Actinomycetes</taxon>
        <taxon>Mycobacteriales</taxon>
        <taxon>Tsukamurellaceae</taxon>
        <taxon>Tsukamurella</taxon>
    </lineage>
</organism>
<dbReference type="Proteomes" id="UP001500635">
    <property type="component" value="Unassembled WGS sequence"/>
</dbReference>